<keyword evidence="1" id="KW-0304">Gas vesicle</keyword>
<evidence type="ECO:0000313" key="4">
    <source>
        <dbReference type="EMBL" id="ACV63780.1"/>
    </source>
</evidence>
<sequence>MSTGRYVYCVINSIEPLTFMSGPVGNEPEGVFTVHYKELAAVVSQSSEEKYNVCRENTIAHQKVLEEVLVSHPLLPVRFGTVAQNEEIVKKFLLQERYAELRSMLHNVTGKVQMGLKVLWTDMKTVYQEIVEENPQIKNLKKKLESKPAETIHYEMIDLGQMVNQALLRKKEKQKEMVLKPLQKIALETKESFLYGDQMFVNADFLISRSSLDDFNAKVNELGEFFNEQALFKYIGPLPPYNFVTLYVNF</sequence>
<dbReference type="Pfam" id="PF06386">
    <property type="entry name" value="GvpL_GvpF"/>
    <property type="match status" value="1"/>
</dbReference>
<dbReference type="PANTHER" id="PTHR36852:SF1">
    <property type="entry name" value="PROTEIN GVPL 2"/>
    <property type="match status" value="1"/>
</dbReference>
<evidence type="ECO:0000256" key="1">
    <source>
        <dbReference type="ARBA" id="ARBA00022987"/>
    </source>
</evidence>
<protein>
    <submittedName>
        <fullName evidence="4">Gas vesicle synthesis GvpLGvpF</fullName>
    </submittedName>
</protein>
<dbReference type="STRING" id="485916.Dtox_3028"/>
<dbReference type="EMBL" id="CP001720">
    <property type="protein sequence ID" value="ACV63780.1"/>
    <property type="molecule type" value="Genomic_DNA"/>
</dbReference>
<dbReference type="GO" id="GO:0031412">
    <property type="term" value="P:gas vesicle organization"/>
    <property type="evidence" value="ECO:0007669"/>
    <property type="project" value="InterPro"/>
</dbReference>
<comment type="subcellular location">
    <subcellularLocation>
        <location evidence="2">Gas vesicle</location>
    </subcellularLocation>
</comment>
<evidence type="ECO:0000256" key="3">
    <source>
        <dbReference type="ARBA" id="ARBA00035643"/>
    </source>
</evidence>
<dbReference type="AlphaFoldDB" id="C8W3J4"/>
<accession>C8W3J4</accession>
<evidence type="ECO:0000256" key="2">
    <source>
        <dbReference type="ARBA" id="ARBA00035108"/>
    </source>
</evidence>
<name>C8W3J4_DESAS</name>
<organism evidence="4 5">
    <name type="scientific">Desulfofarcimen acetoxidans (strain ATCC 49208 / DSM 771 / KCTC 5769 / VKM B-1644 / 5575)</name>
    <name type="common">Desulfotomaculum acetoxidans</name>
    <dbReference type="NCBI Taxonomy" id="485916"/>
    <lineage>
        <taxon>Bacteria</taxon>
        <taxon>Bacillati</taxon>
        <taxon>Bacillota</taxon>
        <taxon>Clostridia</taxon>
        <taxon>Eubacteriales</taxon>
        <taxon>Peptococcaceae</taxon>
        <taxon>Desulfofarcimen</taxon>
    </lineage>
</organism>
<dbReference type="OrthoDB" id="144737at2"/>
<dbReference type="PANTHER" id="PTHR36852">
    <property type="entry name" value="PROTEIN GVPL 2"/>
    <property type="match status" value="1"/>
</dbReference>
<evidence type="ECO:0000313" key="5">
    <source>
        <dbReference type="Proteomes" id="UP000002217"/>
    </source>
</evidence>
<keyword evidence="5" id="KW-1185">Reference proteome</keyword>
<comment type="similarity">
    <text evidence="3">Belongs to the gas vesicle GvpF/GvpL family.</text>
</comment>
<dbReference type="GO" id="GO:0031411">
    <property type="term" value="C:gas vesicle"/>
    <property type="evidence" value="ECO:0007669"/>
    <property type="project" value="UniProtKB-SubCell"/>
</dbReference>
<reference evidence="4 5" key="1">
    <citation type="journal article" date="2009" name="Stand. Genomic Sci.">
        <title>Complete genome sequence of Desulfotomaculum acetoxidans type strain (5575).</title>
        <authorList>
            <person name="Spring S."/>
            <person name="Lapidus A."/>
            <person name="Schroder M."/>
            <person name="Gleim D."/>
            <person name="Sims D."/>
            <person name="Meincke L."/>
            <person name="Glavina Del Rio T."/>
            <person name="Tice H."/>
            <person name="Copeland A."/>
            <person name="Cheng J.F."/>
            <person name="Lucas S."/>
            <person name="Chen F."/>
            <person name="Nolan M."/>
            <person name="Bruce D."/>
            <person name="Goodwin L."/>
            <person name="Pitluck S."/>
            <person name="Ivanova N."/>
            <person name="Mavromatis K."/>
            <person name="Mikhailova N."/>
            <person name="Pati A."/>
            <person name="Chen A."/>
            <person name="Palaniappan K."/>
            <person name="Land M."/>
            <person name="Hauser L."/>
            <person name="Chang Y.J."/>
            <person name="Jeffries C.D."/>
            <person name="Chain P."/>
            <person name="Saunders E."/>
            <person name="Brettin T."/>
            <person name="Detter J.C."/>
            <person name="Goker M."/>
            <person name="Bristow J."/>
            <person name="Eisen J.A."/>
            <person name="Markowitz V."/>
            <person name="Hugenholtz P."/>
            <person name="Kyrpides N.C."/>
            <person name="Klenk H.P."/>
            <person name="Han C."/>
        </authorList>
    </citation>
    <scope>NUCLEOTIDE SEQUENCE [LARGE SCALE GENOMIC DNA]</scope>
    <source>
        <strain evidence="5">ATCC 49208 / DSM 771 / VKM B-1644</strain>
    </source>
</reference>
<dbReference type="eggNOG" id="COG0154">
    <property type="taxonomic scope" value="Bacteria"/>
</dbReference>
<dbReference type="Proteomes" id="UP000002217">
    <property type="component" value="Chromosome"/>
</dbReference>
<dbReference type="HOGENOM" id="CLU_065736_3_0_9"/>
<dbReference type="InterPro" id="IPR009430">
    <property type="entry name" value="GvpL/GvpF"/>
</dbReference>
<dbReference type="KEGG" id="dae:Dtox_3028"/>
<dbReference type="RefSeq" id="WP_015758472.1">
    <property type="nucleotide sequence ID" value="NC_013216.1"/>
</dbReference>
<proteinExistence type="inferred from homology"/>
<gene>
    <name evidence="4" type="ordered locus">Dtox_3028</name>
</gene>